<dbReference type="EMBL" id="LT629779">
    <property type="protein sequence ID" value="SDS58819.1"/>
    <property type="molecule type" value="Genomic_DNA"/>
</dbReference>
<keyword evidence="2" id="KW-0472">Membrane</keyword>
<keyword evidence="5" id="KW-1185">Reference proteome</keyword>
<keyword evidence="2" id="KW-1133">Transmembrane helix</keyword>
<protein>
    <submittedName>
        <fullName evidence="4">Inner membrane transporter RhtA</fullName>
    </submittedName>
</protein>
<reference evidence="5" key="1">
    <citation type="submission" date="2016-10" db="EMBL/GenBank/DDBJ databases">
        <authorList>
            <person name="Varghese N."/>
            <person name="Submissions S."/>
        </authorList>
    </citation>
    <scope>NUCLEOTIDE SEQUENCE [LARGE SCALE GENOMIC DNA]</scope>
    <source>
        <strain evidence="5">IMMIB L-1606</strain>
    </source>
</reference>
<feature type="transmembrane region" description="Helical" evidence="2">
    <location>
        <begin position="174"/>
        <end position="193"/>
    </location>
</feature>
<proteinExistence type="inferred from homology"/>
<dbReference type="Pfam" id="PF00892">
    <property type="entry name" value="EamA"/>
    <property type="match status" value="1"/>
</dbReference>
<keyword evidence="2" id="KW-0812">Transmembrane</keyword>
<feature type="transmembrane region" description="Helical" evidence="2">
    <location>
        <begin position="235"/>
        <end position="253"/>
    </location>
</feature>
<name>A0A1H1TH32_9MICC</name>
<dbReference type="PANTHER" id="PTHR22911">
    <property type="entry name" value="ACYL-MALONYL CONDENSING ENZYME-RELATED"/>
    <property type="match status" value="1"/>
</dbReference>
<feature type="transmembrane region" description="Helical" evidence="2">
    <location>
        <begin position="152"/>
        <end position="168"/>
    </location>
</feature>
<feature type="transmembrane region" description="Helical" evidence="2">
    <location>
        <begin position="127"/>
        <end position="145"/>
    </location>
</feature>
<feature type="transmembrane region" description="Helical" evidence="2">
    <location>
        <begin position="67"/>
        <end position="89"/>
    </location>
</feature>
<feature type="transmembrane region" description="Helical" evidence="2">
    <location>
        <begin position="265"/>
        <end position="288"/>
    </location>
</feature>
<sequence>MHFLWHLPRPDTVGMDASLLHGAGKTRSATRTRGGPPSSLVRGLLTMTGAGLSNQLGAGIGAHAFPVIGPAGVVAVRQLVAAAVLLPAARPPFHRFTWRQWWPVLLLGVATAAMNICLYVAIDRIGLGLAVTLEFLGPLAVALLSSRSRWDLLCGIGAGAGVYVLVMPGPASDLAGILIGLGGAAGWAAYILLNRVAGQRLPGLQAPAAASLVSLALYVPVAVHLLASGRFTGQALMYASAAGILCSVVPYAADLIALRFVPAGFFGVFMSINPILAALSGTVVLGQVLVLHEWLGITLIVAANATAIWLAGRGRRMPGRTGQLVSSPRR</sequence>
<feature type="transmembrane region" description="Helical" evidence="2">
    <location>
        <begin position="294"/>
        <end position="312"/>
    </location>
</feature>
<dbReference type="GO" id="GO:0005886">
    <property type="term" value="C:plasma membrane"/>
    <property type="evidence" value="ECO:0007669"/>
    <property type="project" value="TreeGrafter"/>
</dbReference>
<feature type="transmembrane region" description="Helical" evidence="2">
    <location>
        <begin position="205"/>
        <end position="223"/>
    </location>
</feature>
<dbReference type="InterPro" id="IPR000620">
    <property type="entry name" value="EamA_dom"/>
</dbReference>
<dbReference type="InterPro" id="IPR037185">
    <property type="entry name" value="EmrE-like"/>
</dbReference>
<feature type="domain" description="EamA" evidence="3">
    <location>
        <begin position="175"/>
        <end position="303"/>
    </location>
</feature>
<dbReference type="GO" id="GO:0015565">
    <property type="term" value="F:threonine efflux transmembrane transporter activity"/>
    <property type="evidence" value="ECO:0007669"/>
    <property type="project" value="TreeGrafter"/>
</dbReference>
<evidence type="ECO:0000256" key="1">
    <source>
        <dbReference type="ARBA" id="ARBA00007362"/>
    </source>
</evidence>
<evidence type="ECO:0000259" key="3">
    <source>
        <dbReference type="Pfam" id="PF00892"/>
    </source>
</evidence>
<dbReference type="OrthoDB" id="9815120at2"/>
<gene>
    <name evidence="4" type="ORF">SAMN04489743_0393</name>
</gene>
<evidence type="ECO:0000256" key="2">
    <source>
        <dbReference type="SAM" id="Phobius"/>
    </source>
</evidence>
<comment type="similarity">
    <text evidence="1">Belongs to the EamA transporter family.</text>
</comment>
<dbReference type="SUPFAM" id="SSF103481">
    <property type="entry name" value="Multidrug resistance efflux transporter EmrE"/>
    <property type="match status" value="2"/>
</dbReference>
<organism evidence="4 5">
    <name type="scientific">Pseudarthrobacter equi</name>
    <dbReference type="NCBI Taxonomy" id="728066"/>
    <lineage>
        <taxon>Bacteria</taxon>
        <taxon>Bacillati</taxon>
        <taxon>Actinomycetota</taxon>
        <taxon>Actinomycetes</taxon>
        <taxon>Micrococcales</taxon>
        <taxon>Micrococcaceae</taxon>
        <taxon>Pseudarthrobacter</taxon>
    </lineage>
</organism>
<accession>A0A1H1TH32</accession>
<evidence type="ECO:0000313" key="4">
    <source>
        <dbReference type="EMBL" id="SDS58819.1"/>
    </source>
</evidence>
<feature type="transmembrane region" description="Helical" evidence="2">
    <location>
        <begin position="101"/>
        <end position="121"/>
    </location>
</feature>
<dbReference type="AlphaFoldDB" id="A0A1H1TH32"/>
<dbReference type="PANTHER" id="PTHR22911:SF37">
    <property type="entry name" value="THREONINE_HOMOSERINE EXPORTER RHTA"/>
    <property type="match status" value="1"/>
</dbReference>
<evidence type="ECO:0000313" key="5">
    <source>
        <dbReference type="Proteomes" id="UP000198751"/>
    </source>
</evidence>
<dbReference type="Proteomes" id="UP000198751">
    <property type="component" value="Chromosome I"/>
</dbReference>